<dbReference type="Gene3D" id="3.40.50.150">
    <property type="entry name" value="Vaccinia Virus protein VP39"/>
    <property type="match status" value="1"/>
</dbReference>
<dbReference type="AlphaFoldDB" id="A6URG8"/>
<sequence>MKKFFANLEKISCNIYPVFYSYCKYYEKTVKREIELANITSKDKVLVIGSGSIPFTAIHVSKLTGANVTAVDIDKEAVEKSKSCIKKYNFNNITVLNENGLNVDCNNYDVIIIALQVFEKEEILSKIIDNGISKRVIVRQPAENYAKIYGELPKNYKPKSYVIQNMKTFKKSCMYGV</sequence>
<dbReference type="eggNOG" id="arCOG03210">
    <property type="taxonomic scope" value="Archaea"/>
</dbReference>
<dbReference type="InterPro" id="IPR029063">
    <property type="entry name" value="SAM-dependent_MTases_sf"/>
</dbReference>
<dbReference type="EMBL" id="CP000742">
    <property type="protein sequence ID" value="ABR55090.1"/>
    <property type="molecule type" value="Genomic_DNA"/>
</dbReference>
<dbReference type="RefSeq" id="WP_012066005.1">
    <property type="nucleotide sequence ID" value="NC_009634.1"/>
</dbReference>
<reference evidence="2" key="1">
    <citation type="submission" date="2007-06" db="EMBL/GenBank/DDBJ databases">
        <title>Complete sequence of Methanococcus vannielii SB.</title>
        <authorList>
            <consortium name="US DOE Joint Genome Institute"/>
            <person name="Copeland A."/>
            <person name="Lucas S."/>
            <person name="Lapidus A."/>
            <person name="Barry K."/>
            <person name="Glavina del Rio T."/>
            <person name="Dalin E."/>
            <person name="Tice H."/>
            <person name="Pitluck S."/>
            <person name="Chain P."/>
            <person name="Malfatti S."/>
            <person name="Shin M."/>
            <person name="Vergez L."/>
            <person name="Schmutz J."/>
            <person name="Larimer F."/>
            <person name="Land M."/>
            <person name="Hauser L."/>
            <person name="Kyrpides N."/>
            <person name="Anderson I."/>
            <person name="Sieprawska-Lupa M."/>
            <person name="Whitman W.B."/>
            <person name="Richardson P."/>
        </authorList>
    </citation>
    <scope>NUCLEOTIDE SEQUENCE [LARGE SCALE GENOMIC DNA]</scope>
    <source>
        <strain evidence="2">SB</strain>
    </source>
</reference>
<evidence type="ECO:0000259" key="1">
    <source>
        <dbReference type="Pfam" id="PF01262"/>
    </source>
</evidence>
<dbReference type="SUPFAM" id="SSF53335">
    <property type="entry name" value="S-adenosyl-L-methionine-dependent methyltransferases"/>
    <property type="match status" value="1"/>
</dbReference>
<dbReference type="HOGENOM" id="CLU_115325_0_0_2"/>
<dbReference type="Proteomes" id="UP000001107">
    <property type="component" value="Chromosome"/>
</dbReference>
<proteinExistence type="predicted"/>
<feature type="domain" description="Alanine dehydrogenase/pyridine nucleotide transhydrogenase NAD(H)-binding" evidence="1">
    <location>
        <begin position="39"/>
        <end position="120"/>
    </location>
</feature>
<dbReference type="GeneID" id="25393756"/>
<dbReference type="InterPro" id="IPR007698">
    <property type="entry name" value="AlaDH/PNT_NAD(H)-bd"/>
</dbReference>
<evidence type="ECO:0000313" key="2">
    <source>
        <dbReference type="EMBL" id="ABR55090.1"/>
    </source>
</evidence>
<dbReference type="Pfam" id="PF01262">
    <property type="entry name" value="AlaDh_PNT_C"/>
    <property type="match status" value="1"/>
</dbReference>
<gene>
    <name evidence="2" type="ordered locus">Mevan_1192</name>
</gene>
<name>A6URG8_METVS</name>
<evidence type="ECO:0000313" key="3">
    <source>
        <dbReference type="Proteomes" id="UP000001107"/>
    </source>
</evidence>
<keyword evidence="3" id="KW-1185">Reference proteome</keyword>
<protein>
    <recommendedName>
        <fullName evidence="1">Alanine dehydrogenase/pyridine nucleotide transhydrogenase NAD(H)-binding domain-containing protein</fullName>
    </recommendedName>
</protein>
<organism evidence="2 3">
    <name type="scientific">Methanococcus vannielii (strain ATCC 35089 / DSM 1224 / JCM 13029 / OCM 148 / SB)</name>
    <dbReference type="NCBI Taxonomy" id="406327"/>
    <lineage>
        <taxon>Archaea</taxon>
        <taxon>Methanobacteriati</taxon>
        <taxon>Methanobacteriota</taxon>
        <taxon>Methanomada group</taxon>
        <taxon>Methanococci</taxon>
        <taxon>Methanococcales</taxon>
        <taxon>Methanococcaceae</taxon>
        <taxon>Methanococcus</taxon>
    </lineage>
</organism>
<accession>A6URG8</accession>
<dbReference type="STRING" id="406327.Mevan_1192"/>
<dbReference type="KEGG" id="mvn:Mevan_1192"/>